<dbReference type="STRING" id="1123384.AJ81_01790"/>
<organism evidence="1 2">
    <name type="scientific">Pseudothermotoga hypogea DSM 11164 = NBRC 106472</name>
    <dbReference type="NCBI Taxonomy" id="1123384"/>
    <lineage>
        <taxon>Bacteria</taxon>
        <taxon>Thermotogati</taxon>
        <taxon>Thermotogota</taxon>
        <taxon>Thermotogae</taxon>
        <taxon>Thermotogales</taxon>
        <taxon>Thermotogaceae</taxon>
        <taxon>Pseudothermotoga</taxon>
    </lineage>
</organism>
<dbReference type="PANTHER" id="PTHR36456:SF1">
    <property type="entry name" value="UPF0232 PROTEIN SCO3875"/>
    <property type="match status" value="1"/>
</dbReference>
<dbReference type="PATRIC" id="fig|1123384.7.peg.356"/>
<dbReference type="EMBL" id="CP007141">
    <property type="protein sequence ID" value="AJC73144.1"/>
    <property type="molecule type" value="Genomic_DNA"/>
</dbReference>
<dbReference type="RefSeq" id="WP_031503537.1">
    <property type="nucleotide sequence ID" value="NC_022795.1"/>
</dbReference>
<dbReference type="AlphaFoldDB" id="A0A0X1KPK7"/>
<gene>
    <name evidence="1" type="ORF">AJ81_01790</name>
</gene>
<protein>
    <recommendedName>
        <fullName evidence="3">RNA-binding protein</fullName>
    </recommendedName>
</protein>
<dbReference type="KEGG" id="phy:AJ81_01790"/>
<dbReference type="InterPro" id="IPR007922">
    <property type="entry name" value="DciA-like"/>
</dbReference>
<sequence>MKKLSDVLEGLTRHDPLFKQLKLRLVVSDLAGILGESLAKHCRFVEFSNGTVFFVCDSDVWLTEARFMSKKITEKINEKLGEKMVNDVVFRRDRNGDRL</sequence>
<evidence type="ECO:0000313" key="2">
    <source>
        <dbReference type="Proteomes" id="UP000077469"/>
    </source>
</evidence>
<name>A0A0X1KPK7_9THEM</name>
<keyword evidence="2" id="KW-1185">Reference proteome</keyword>
<dbReference type="PANTHER" id="PTHR36456">
    <property type="entry name" value="UPF0232 PROTEIN SCO3875"/>
    <property type="match status" value="1"/>
</dbReference>
<reference evidence="1 2" key="1">
    <citation type="submission" date="2014-01" db="EMBL/GenBank/DDBJ databases">
        <title>Genome sequencing of Thermotog hypogea.</title>
        <authorList>
            <person name="Zhang X."/>
            <person name="Alvare G."/>
            <person name="Fristensky B."/>
            <person name="Chen L."/>
            <person name="Suen T."/>
            <person name="Chen Q."/>
            <person name="Ma K."/>
        </authorList>
    </citation>
    <scope>NUCLEOTIDE SEQUENCE [LARGE SCALE GENOMIC DNA]</scope>
    <source>
        <strain evidence="1 2">DSM 11164</strain>
    </source>
</reference>
<evidence type="ECO:0000313" key="1">
    <source>
        <dbReference type="EMBL" id="AJC73144.1"/>
    </source>
</evidence>
<dbReference type="Proteomes" id="UP000077469">
    <property type="component" value="Chromosome"/>
</dbReference>
<proteinExistence type="predicted"/>
<dbReference type="PaxDb" id="1123384-AJ81_01790"/>
<evidence type="ECO:0008006" key="3">
    <source>
        <dbReference type="Google" id="ProtNLM"/>
    </source>
</evidence>
<dbReference type="Pfam" id="PF05258">
    <property type="entry name" value="DciA"/>
    <property type="match status" value="1"/>
</dbReference>
<accession>A0A0X1KPK7</accession>